<dbReference type="InterPro" id="IPR024726">
    <property type="entry name" value="FhuF_C"/>
</dbReference>
<dbReference type="AlphaFoldDB" id="A0A222VLI8"/>
<dbReference type="RefSeq" id="WP_091800006.1">
    <property type="nucleotide sequence ID" value="NZ_CP016353.1"/>
</dbReference>
<proteinExistence type="predicted"/>
<dbReference type="KEGG" id="pmad:BAY61_06880"/>
<protein>
    <submittedName>
        <fullName evidence="1">FhuF 2Fe-2S C-terminal domain-containing protein</fullName>
    </submittedName>
</protein>
<keyword evidence="2" id="KW-1185">Reference proteome</keyword>
<sequence length="215" mass="22542">MSTEVPATVLADETWLRADLGRAANLYGRAEPKVLGTIRWYSASSVLVAPALEPFLHSGIVLDPSLESVLLTMHPDGRYLDARATRTLGDSGLSALGTALGEALEPAVTAAASVCGATPRSLWAIALDSVANRLLWAGSALGSTESAMELAAPLAEAIGHGVPLPRFTMAGGNADRPVVRRASCCLIYHAGSEKCTSCPRQTPAERQRRLRALLG</sequence>
<dbReference type="GO" id="GO:0051537">
    <property type="term" value="F:2 iron, 2 sulfur cluster binding"/>
    <property type="evidence" value="ECO:0007669"/>
    <property type="project" value="InterPro"/>
</dbReference>
<organism evidence="1 2">
    <name type="scientific">Prauserella marina</name>
    <dbReference type="NCBI Taxonomy" id="530584"/>
    <lineage>
        <taxon>Bacteria</taxon>
        <taxon>Bacillati</taxon>
        <taxon>Actinomycetota</taxon>
        <taxon>Actinomycetes</taxon>
        <taxon>Pseudonocardiales</taxon>
        <taxon>Pseudonocardiaceae</taxon>
        <taxon>Prauserella</taxon>
    </lineage>
</organism>
<evidence type="ECO:0000313" key="2">
    <source>
        <dbReference type="Proteomes" id="UP000199494"/>
    </source>
</evidence>
<name>A0A222VLI8_9PSEU</name>
<dbReference type="STRING" id="530584.SAMN05421630_102382"/>
<dbReference type="Proteomes" id="UP000199494">
    <property type="component" value="Unassembled WGS sequence"/>
</dbReference>
<reference evidence="1 2" key="1">
    <citation type="submission" date="2016-10" db="EMBL/GenBank/DDBJ databases">
        <authorList>
            <person name="de Groot N.N."/>
        </authorList>
    </citation>
    <scope>NUCLEOTIDE SEQUENCE [LARGE SCALE GENOMIC DNA]</scope>
    <source>
        <strain evidence="1 2">CGMCC 4.5506</strain>
    </source>
</reference>
<gene>
    <name evidence="1" type="ORF">SAMN05421630_102382</name>
</gene>
<dbReference type="EMBL" id="FMZE01000002">
    <property type="protein sequence ID" value="SDC51338.1"/>
    <property type="molecule type" value="Genomic_DNA"/>
</dbReference>
<accession>A0A222VLI8</accession>
<evidence type="ECO:0000313" key="1">
    <source>
        <dbReference type="EMBL" id="SDC51338.1"/>
    </source>
</evidence>
<dbReference type="Pfam" id="PF11575">
    <property type="entry name" value="FhuF_C"/>
    <property type="match status" value="1"/>
</dbReference>
<dbReference type="OrthoDB" id="3290158at2"/>